<comment type="similarity">
    <text evidence="1 5">Belongs to the importin alpha family.</text>
</comment>
<dbReference type="InterPro" id="IPR011989">
    <property type="entry name" value="ARM-like"/>
</dbReference>
<evidence type="ECO:0000256" key="4">
    <source>
        <dbReference type="ARBA" id="ARBA00022927"/>
    </source>
</evidence>
<dbReference type="SUPFAM" id="SSF48371">
    <property type="entry name" value="ARM repeat"/>
    <property type="match status" value="1"/>
</dbReference>
<dbReference type="Pfam" id="PF00514">
    <property type="entry name" value="Arm"/>
    <property type="match status" value="5"/>
</dbReference>
<dbReference type="AlphaFoldDB" id="A0AA88HUH8"/>
<dbReference type="GO" id="GO:0006607">
    <property type="term" value="P:NLS-bearing protein import into nucleus"/>
    <property type="evidence" value="ECO:0007669"/>
    <property type="project" value="UniProtKB-ARBA"/>
</dbReference>
<dbReference type="GO" id="GO:0005737">
    <property type="term" value="C:cytoplasm"/>
    <property type="evidence" value="ECO:0007669"/>
    <property type="project" value="InterPro"/>
</dbReference>
<keyword evidence="4 5" id="KW-0653">Protein transport</keyword>
<dbReference type="Gene3D" id="1.20.5.690">
    <property type="entry name" value="Importin-alpha, importin-beta-binding domain"/>
    <property type="match status" value="1"/>
</dbReference>
<dbReference type="InterPro" id="IPR036975">
    <property type="entry name" value="Importin-a_IBB_sf"/>
</dbReference>
<dbReference type="GO" id="GO:0005634">
    <property type="term" value="C:nucleus"/>
    <property type="evidence" value="ECO:0007669"/>
    <property type="project" value="UniProtKB-ARBA"/>
</dbReference>
<dbReference type="PIRSF" id="PIRSF005673">
    <property type="entry name" value="Importin_alpha"/>
    <property type="match status" value="1"/>
</dbReference>
<dbReference type="InterPro" id="IPR002652">
    <property type="entry name" value="Importin-a_IBB"/>
</dbReference>
<gene>
    <name evidence="9" type="ORF">QYM36_008800</name>
</gene>
<dbReference type="InterPro" id="IPR016024">
    <property type="entry name" value="ARM-type_fold"/>
</dbReference>
<keyword evidence="10" id="KW-1185">Reference proteome</keyword>
<keyword evidence="2 5" id="KW-0813">Transport</keyword>
<dbReference type="PROSITE" id="PS51214">
    <property type="entry name" value="IBB"/>
    <property type="match status" value="1"/>
</dbReference>
<dbReference type="Proteomes" id="UP001187531">
    <property type="component" value="Unassembled WGS sequence"/>
</dbReference>
<evidence type="ECO:0000259" key="8">
    <source>
        <dbReference type="PROSITE" id="PS51214"/>
    </source>
</evidence>
<proteinExistence type="inferred from homology"/>
<reference evidence="9" key="1">
    <citation type="submission" date="2023-07" db="EMBL/GenBank/DDBJ databases">
        <title>Chromosome-level genome assembly of Artemia franciscana.</title>
        <authorList>
            <person name="Jo E."/>
        </authorList>
    </citation>
    <scope>NUCLEOTIDE SEQUENCE</scope>
    <source>
        <tissue evidence="9">Whole body</tissue>
    </source>
</reference>
<sequence>MASNRITVFKNKGKDEDEMRRRRNEETVELRKAKKEEILLKKRNIPIAETADEEGLSFETLQQVVISASSGDPETQLQAVQRARKLLSSDKNPPIDALIQSGILPVLVNCLQIVDNPNLQFEAAWALTNIASGTSAQTQAVVESGAVPVFIELLKSPHPNVCEQAVWALGNIIGDGAQLRDYVISLGVVDLLLTFVLAEIPISFKRNVAWVIVNLCRNKDPPPPIETITKILPALDVLIKSNDSNIVVDSAWALSYLTDGGNNQIQIVIESGILKRLVPLLAHREVKVQTAALRAVGNIVTGTDAQTQAVLDENVLMYFPNLLQHPKEKIIKEALWFLSNVTAGNVNQVQTVIDAQLLPFIVLHLDKAEFQTQKEAAWAVTNLTISGRKQQIAALIHAGVVMPFCRLLNVKDNQVIQVVLDGVNNLLKSTALGPERDFVCMQIEECGGLDKIESLQNHENIDIYKLAFTIIEHYFSNDDETVDMSLAPVSTDHQYHFDAASDPNNAGFNF</sequence>
<evidence type="ECO:0000256" key="7">
    <source>
        <dbReference type="SAM" id="MobiDB-lite"/>
    </source>
</evidence>
<dbReference type="InterPro" id="IPR032413">
    <property type="entry name" value="Arm_3"/>
</dbReference>
<dbReference type="SMART" id="SM00185">
    <property type="entry name" value="ARM"/>
    <property type="match status" value="8"/>
</dbReference>
<dbReference type="EMBL" id="JAVRJZ010000013">
    <property type="protein sequence ID" value="KAK2714351.1"/>
    <property type="molecule type" value="Genomic_DNA"/>
</dbReference>
<dbReference type="InterPro" id="IPR024931">
    <property type="entry name" value="Importin_alpha"/>
</dbReference>
<dbReference type="GO" id="GO:0061608">
    <property type="term" value="F:nuclear import signal receptor activity"/>
    <property type="evidence" value="ECO:0007669"/>
    <property type="project" value="InterPro"/>
</dbReference>
<evidence type="ECO:0000256" key="1">
    <source>
        <dbReference type="ARBA" id="ARBA00010394"/>
    </source>
</evidence>
<dbReference type="Gene3D" id="1.25.10.10">
    <property type="entry name" value="Leucine-rich Repeat Variant"/>
    <property type="match status" value="1"/>
</dbReference>
<feature type="repeat" description="ARM" evidence="6">
    <location>
        <begin position="145"/>
        <end position="172"/>
    </location>
</feature>
<comment type="caution">
    <text evidence="9">The sequence shown here is derived from an EMBL/GenBank/DDBJ whole genome shotgun (WGS) entry which is preliminary data.</text>
</comment>
<evidence type="ECO:0000313" key="9">
    <source>
        <dbReference type="EMBL" id="KAK2714351.1"/>
    </source>
</evidence>
<organism evidence="9 10">
    <name type="scientific">Artemia franciscana</name>
    <name type="common">Brine shrimp</name>
    <name type="synonym">Artemia sanfranciscana</name>
    <dbReference type="NCBI Taxonomy" id="6661"/>
    <lineage>
        <taxon>Eukaryota</taxon>
        <taxon>Metazoa</taxon>
        <taxon>Ecdysozoa</taxon>
        <taxon>Arthropoda</taxon>
        <taxon>Crustacea</taxon>
        <taxon>Branchiopoda</taxon>
        <taxon>Anostraca</taxon>
        <taxon>Artemiidae</taxon>
        <taxon>Artemia</taxon>
    </lineage>
</organism>
<dbReference type="Pfam" id="PF16186">
    <property type="entry name" value="Arm_3"/>
    <property type="match status" value="1"/>
</dbReference>
<dbReference type="PANTHER" id="PTHR23316">
    <property type="entry name" value="IMPORTIN ALPHA"/>
    <property type="match status" value="1"/>
</dbReference>
<feature type="domain" description="IBB" evidence="8">
    <location>
        <begin position="1"/>
        <end position="52"/>
    </location>
</feature>
<evidence type="ECO:0000256" key="2">
    <source>
        <dbReference type="ARBA" id="ARBA00022448"/>
    </source>
</evidence>
<dbReference type="FunFam" id="1.25.10.10:FF:000009">
    <property type="entry name" value="Importin subunit alpha"/>
    <property type="match status" value="1"/>
</dbReference>
<protein>
    <recommendedName>
        <fullName evidence="5">Importin subunit alpha</fullName>
    </recommendedName>
</protein>
<feature type="region of interest" description="Disordered" evidence="7">
    <location>
        <begin position="1"/>
        <end position="25"/>
    </location>
</feature>
<dbReference type="Pfam" id="PF01749">
    <property type="entry name" value="IBB"/>
    <property type="match status" value="1"/>
</dbReference>
<evidence type="ECO:0000256" key="6">
    <source>
        <dbReference type="PROSITE-ProRule" id="PRU00259"/>
    </source>
</evidence>
<feature type="repeat" description="ARM" evidence="6">
    <location>
        <begin position="102"/>
        <end position="145"/>
    </location>
</feature>
<evidence type="ECO:0000256" key="3">
    <source>
        <dbReference type="ARBA" id="ARBA00022737"/>
    </source>
</evidence>
<name>A0AA88HUH8_ARTSF</name>
<dbReference type="InterPro" id="IPR000225">
    <property type="entry name" value="Armadillo"/>
</dbReference>
<feature type="compositionally biased region" description="Basic and acidic residues" evidence="7">
    <location>
        <begin position="12"/>
        <end position="25"/>
    </location>
</feature>
<keyword evidence="3" id="KW-0677">Repeat</keyword>
<evidence type="ECO:0000313" key="10">
    <source>
        <dbReference type="Proteomes" id="UP001187531"/>
    </source>
</evidence>
<dbReference type="PROSITE" id="PS50176">
    <property type="entry name" value="ARM_REPEAT"/>
    <property type="match status" value="2"/>
</dbReference>
<accession>A0AA88HUH8</accession>
<evidence type="ECO:0000256" key="5">
    <source>
        <dbReference type="PIRNR" id="PIRNR005673"/>
    </source>
</evidence>